<keyword evidence="8" id="KW-0949">S-adenosyl-L-methionine</keyword>
<dbReference type="EC" id="2.1.1.171" evidence="3 8"/>
<comment type="caution">
    <text evidence="9">The sequence shown here is derived from an EMBL/GenBank/DDBJ whole genome shotgun (WGS) entry which is preliminary data.</text>
</comment>
<dbReference type="InterPro" id="IPR029063">
    <property type="entry name" value="SAM-dependent_MTases_sf"/>
</dbReference>
<evidence type="ECO:0000256" key="2">
    <source>
        <dbReference type="ARBA" id="ARBA00005269"/>
    </source>
</evidence>
<name>A0A4R6M871_9GAMM</name>
<organism evidence="9 10">
    <name type="scientific">Marinomonas balearica</name>
    <dbReference type="NCBI Taxonomy" id="491947"/>
    <lineage>
        <taxon>Bacteria</taxon>
        <taxon>Pseudomonadati</taxon>
        <taxon>Pseudomonadota</taxon>
        <taxon>Gammaproteobacteria</taxon>
        <taxon>Oceanospirillales</taxon>
        <taxon>Oceanospirillaceae</taxon>
        <taxon>Marinomonas</taxon>
    </lineage>
</organism>
<keyword evidence="6 8" id="KW-0808">Transferase</keyword>
<dbReference type="Proteomes" id="UP000294656">
    <property type="component" value="Unassembled WGS sequence"/>
</dbReference>
<evidence type="ECO:0000256" key="5">
    <source>
        <dbReference type="ARBA" id="ARBA00022603"/>
    </source>
</evidence>
<dbReference type="InterPro" id="IPR002052">
    <property type="entry name" value="DNA_methylase_N6_adenine_CS"/>
</dbReference>
<sequence length="198" mass="22381">MKKNARKQNAVTSKNAKLRIIGGDWRSRQLPIPEVEGLRPTPDRVRETVFNWLNFDVAGAHCADLFCGTGALGLEALSRGAASCTFVDANRSASQQLKNNLNTLNATNGEVHFTNALSYLDQENSRPLDIVFLDPPFRKGWLEQILPLLEEKKWLAQKALIYIERESENSPNFPSHWRLLKEKSAGQLTYALYERQAN</sequence>
<dbReference type="InterPro" id="IPR004398">
    <property type="entry name" value="RNA_MeTrfase_RsmD"/>
</dbReference>
<evidence type="ECO:0000256" key="3">
    <source>
        <dbReference type="ARBA" id="ARBA00012141"/>
    </source>
</evidence>
<evidence type="ECO:0000256" key="8">
    <source>
        <dbReference type="PIRNR" id="PIRNR004553"/>
    </source>
</evidence>
<dbReference type="GO" id="GO:0003676">
    <property type="term" value="F:nucleic acid binding"/>
    <property type="evidence" value="ECO:0007669"/>
    <property type="project" value="InterPro"/>
</dbReference>
<gene>
    <name evidence="9" type="ORF">DFP79_2405</name>
</gene>
<dbReference type="RefSeq" id="WP_133504141.1">
    <property type="nucleotide sequence ID" value="NZ_SNXC01000012.1"/>
</dbReference>
<comment type="function">
    <text evidence="1 8">Specifically methylates the guanine in position 966 of 16S rRNA in the assembled 30S particle.</text>
</comment>
<keyword evidence="10" id="KW-1185">Reference proteome</keyword>
<proteinExistence type="inferred from homology"/>
<dbReference type="PIRSF" id="PIRSF004553">
    <property type="entry name" value="CHP00095"/>
    <property type="match status" value="1"/>
</dbReference>
<evidence type="ECO:0000256" key="7">
    <source>
        <dbReference type="ARBA" id="ARBA00048326"/>
    </source>
</evidence>
<keyword evidence="5 8" id="KW-0489">Methyltransferase</keyword>
<dbReference type="Gene3D" id="3.40.50.150">
    <property type="entry name" value="Vaccinia Virus protein VP39"/>
    <property type="match status" value="1"/>
</dbReference>
<dbReference type="Pfam" id="PF03602">
    <property type="entry name" value="Cons_hypoth95"/>
    <property type="match status" value="1"/>
</dbReference>
<dbReference type="CDD" id="cd02440">
    <property type="entry name" value="AdoMet_MTases"/>
    <property type="match status" value="1"/>
</dbReference>
<protein>
    <recommendedName>
        <fullName evidence="4 8">Ribosomal RNA small subunit methyltransferase D</fullName>
        <ecNumber evidence="3 8">2.1.1.171</ecNumber>
    </recommendedName>
</protein>
<evidence type="ECO:0000313" key="9">
    <source>
        <dbReference type="EMBL" id="TDO97583.1"/>
    </source>
</evidence>
<comment type="similarity">
    <text evidence="2 8">Belongs to the methyltransferase superfamily. RsmD family.</text>
</comment>
<dbReference type="NCBIfam" id="TIGR00095">
    <property type="entry name" value="16S rRNA (guanine(966)-N(2))-methyltransferase RsmD"/>
    <property type="match status" value="1"/>
</dbReference>
<dbReference type="OrthoDB" id="9803017at2"/>
<dbReference type="PANTHER" id="PTHR43542:SF1">
    <property type="entry name" value="METHYLTRANSFERASE"/>
    <property type="match status" value="1"/>
</dbReference>
<dbReference type="EMBL" id="SNXC01000012">
    <property type="protein sequence ID" value="TDO97583.1"/>
    <property type="molecule type" value="Genomic_DNA"/>
</dbReference>
<dbReference type="GO" id="GO:0052913">
    <property type="term" value="F:16S rRNA (guanine(966)-N(2))-methyltransferase activity"/>
    <property type="evidence" value="ECO:0007669"/>
    <property type="project" value="UniProtKB-EC"/>
</dbReference>
<dbReference type="AlphaFoldDB" id="A0A4R6M871"/>
<dbReference type="PANTHER" id="PTHR43542">
    <property type="entry name" value="METHYLTRANSFERASE"/>
    <property type="match status" value="1"/>
</dbReference>
<keyword evidence="8" id="KW-0698">rRNA processing</keyword>
<evidence type="ECO:0000313" key="10">
    <source>
        <dbReference type="Proteomes" id="UP000294656"/>
    </source>
</evidence>
<evidence type="ECO:0000256" key="4">
    <source>
        <dbReference type="ARBA" id="ARBA00013682"/>
    </source>
</evidence>
<dbReference type="SUPFAM" id="SSF53335">
    <property type="entry name" value="S-adenosyl-L-methionine-dependent methyltransferases"/>
    <property type="match status" value="1"/>
</dbReference>
<reference evidence="9 10" key="1">
    <citation type="submission" date="2019-03" db="EMBL/GenBank/DDBJ databases">
        <title>Genomic Encyclopedia of Type Strains, Phase III (KMG-III): the genomes of soil and plant-associated and newly described type strains.</title>
        <authorList>
            <person name="Whitman W."/>
        </authorList>
    </citation>
    <scope>NUCLEOTIDE SEQUENCE [LARGE SCALE GENOMIC DNA]</scope>
    <source>
        <strain evidence="9 10">CECT 7378</strain>
    </source>
</reference>
<evidence type="ECO:0000256" key="1">
    <source>
        <dbReference type="ARBA" id="ARBA00002649"/>
    </source>
</evidence>
<dbReference type="PROSITE" id="PS00092">
    <property type="entry name" value="N6_MTASE"/>
    <property type="match status" value="1"/>
</dbReference>
<evidence type="ECO:0000256" key="6">
    <source>
        <dbReference type="ARBA" id="ARBA00022679"/>
    </source>
</evidence>
<comment type="catalytic activity">
    <reaction evidence="7 8">
        <text>guanosine(966) in 16S rRNA + S-adenosyl-L-methionine = N(2)-methylguanosine(966) in 16S rRNA + S-adenosyl-L-homocysteine + H(+)</text>
        <dbReference type="Rhea" id="RHEA:23548"/>
        <dbReference type="Rhea" id="RHEA-COMP:10211"/>
        <dbReference type="Rhea" id="RHEA-COMP:10212"/>
        <dbReference type="ChEBI" id="CHEBI:15378"/>
        <dbReference type="ChEBI" id="CHEBI:57856"/>
        <dbReference type="ChEBI" id="CHEBI:59789"/>
        <dbReference type="ChEBI" id="CHEBI:74269"/>
        <dbReference type="ChEBI" id="CHEBI:74481"/>
        <dbReference type="EC" id="2.1.1.171"/>
    </reaction>
</comment>
<accession>A0A4R6M871</accession>